<name>A0A6B0RIP4_9CETA</name>
<accession>A0A6B0RIP4</accession>
<keyword evidence="2" id="KW-1185">Reference proteome</keyword>
<dbReference type="EMBL" id="VBQZ03000060">
    <property type="protein sequence ID" value="MXQ90048.1"/>
    <property type="molecule type" value="Genomic_DNA"/>
</dbReference>
<comment type="caution">
    <text evidence="1">The sequence shown here is derived from an EMBL/GenBank/DDBJ whole genome shotgun (WGS) entry which is preliminary data.</text>
</comment>
<organism evidence="1 2">
    <name type="scientific">Bos mutus</name>
    <name type="common">wild yak</name>
    <dbReference type="NCBI Taxonomy" id="72004"/>
    <lineage>
        <taxon>Eukaryota</taxon>
        <taxon>Metazoa</taxon>
        <taxon>Chordata</taxon>
        <taxon>Craniata</taxon>
        <taxon>Vertebrata</taxon>
        <taxon>Euteleostomi</taxon>
        <taxon>Mammalia</taxon>
        <taxon>Eutheria</taxon>
        <taxon>Laurasiatheria</taxon>
        <taxon>Artiodactyla</taxon>
        <taxon>Ruminantia</taxon>
        <taxon>Pecora</taxon>
        <taxon>Bovidae</taxon>
        <taxon>Bovinae</taxon>
        <taxon>Bos</taxon>
    </lineage>
</organism>
<dbReference type="AlphaFoldDB" id="A0A6B0RIP4"/>
<dbReference type="Proteomes" id="UP000322234">
    <property type="component" value="Unassembled WGS sequence"/>
</dbReference>
<gene>
    <name evidence="1" type="ORF">E5288_WYG013931</name>
</gene>
<sequence length="150" mass="16863">MQGRGHYPILLCVTGRRGPWLGSFYHGQTASFTSAQVLGHFNALFRDGQLLFHKSHAEVISTLSSVITSSSKQEGIRYSNLKTILQQDDEKKQLKNHLPSPQIKGHKERQLRSKIGVGDIQIIVFSSQCEQDAKMLSRTRKGSKDEKART</sequence>
<proteinExistence type="predicted"/>
<protein>
    <submittedName>
        <fullName evidence="1">Uncharacterized protein</fullName>
    </submittedName>
</protein>
<evidence type="ECO:0000313" key="2">
    <source>
        <dbReference type="Proteomes" id="UP000322234"/>
    </source>
</evidence>
<reference evidence="1" key="1">
    <citation type="submission" date="2019-10" db="EMBL/GenBank/DDBJ databases">
        <title>The sequence and de novo assembly of the wild yak genome.</title>
        <authorList>
            <person name="Liu Y."/>
        </authorList>
    </citation>
    <scope>NUCLEOTIDE SEQUENCE [LARGE SCALE GENOMIC DNA]</scope>
    <source>
        <strain evidence="1">WY2019</strain>
    </source>
</reference>
<evidence type="ECO:0000313" key="1">
    <source>
        <dbReference type="EMBL" id="MXQ90048.1"/>
    </source>
</evidence>